<sequence>MTFDPIEEAEQILPDPTFWAWDDRLRPEEKEMIDEANEALLRLSDTRAIEINASGPFRRSKLAWKIAVYAHGLQHRVVGLSDAVALCWNNRSTLGAILNARALLETIAVVAHLERTIQRLLLTEDIGALNEFVDNGTFATRDRELLSKSPDIEARNILTSIAVLEKTIPGTRAHYDRLSERCHPNYMGHVALFSELNREDGSVSFKKERHPEANARAVLGAYLFLPLAEDTLVSVADLNSLVSDLQHRLHPVVRERP</sequence>
<dbReference type="Proteomes" id="UP000326881">
    <property type="component" value="Plasmid unnamed"/>
</dbReference>
<evidence type="ECO:0000313" key="1">
    <source>
        <dbReference type="EMBL" id="QFY63529.1"/>
    </source>
</evidence>
<evidence type="ECO:0000313" key="2">
    <source>
        <dbReference type="Proteomes" id="UP000326881"/>
    </source>
</evidence>
<dbReference type="OrthoDB" id="8453011at2"/>
<protein>
    <submittedName>
        <fullName evidence="1">Uncharacterized protein</fullName>
    </submittedName>
</protein>
<proteinExistence type="predicted"/>
<geneLocation type="plasmid" evidence="1 2">
    <name>unnamed</name>
</geneLocation>
<keyword evidence="1" id="KW-0614">Plasmid</keyword>
<name>A0A5Q0CHA7_9HYPH</name>
<reference evidence="1 2" key="1">
    <citation type="submission" date="2019-08" db="EMBL/GenBank/DDBJ databases">
        <title>Prosopis cineraria nodule microbiome.</title>
        <authorList>
            <person name="Ali R."/>
            <person name="Chaluvadi S.R."/>
            <person name="Wang X."/>
        </authorList>
    </citation>
    <scope>NUCLEOTIDE SEQUENCE [LARGE SCALE GENOMIC DNA]</scope>
    <source>
        <strain evidence="1 2">BG7</strain>
        <plasmid evidence="1 2">unnamed</plasmid>
    </source>
</reference>
<dbReference type="EMBL" id="CP043499">
    <property type="protein sequence ID" value="QFY63529.1"/>
    <property type="molecule type" value="Genomic_DNA"/>
</dbReference>
<dbReference type="KEGG" id="rgr:FZ934_25125"/>
<keyword evidence="2" id="KW-1185">Reference proteome</keyword>
<gene>
    <name evidence="1" type="ORF">FZ934_25125</name>
</gene>
<dbReference type="AlphaFoldDB" id="A0A5Q0CHA7"/>
<dbReference type="RefSeq" id="WP_153273490.1">
    <property type="nucleotide sequence ID" value="NZ_CP043499.1"/>
</dbReference>
<accession>A0A5Q0CHA7</accession>
<organism evidence="1 2">
    <name type="scientific">Rhizobium grahamii</name>
    <dbReference type="NCBI Taxonomy" id="1120045"/>
    <lineage>
        <taxon>Bacteria</taxon>
        <taxon>Pseudomonadati</taxon>
        <taxon>Pseudomonadota</taxon>
        <taxon>Alphaproteobacteria</taxon>
        <taxon>Hyphomicrobiales</taxon>
        <taxon>Rhizobiaceae</taxon>
        <taxon>Rhizobium/Agrobacterium group</taxon>
        <taxon>Rhizobium</taxon>
    </lineage>
</organism>